<dbReference type="Pfam" id="PF00929">
    <property type="entry name" value="RNase_T"/>
    <property type="match status" value="1"/>
</dbReference>
<dbReference type="GO" id="GO:0000287">
    <property type="term" value="F:magnesium ion binding"/>
    <property type="evidence" value="ECO:0007669"/>
    <property type="project" value="UniProtKB-UniRule"/>
</dbReference>
<evidence type="ECO:0000256" key="5">
    <source>
        <dbReference type="ARBA" id="ARBA00022801"/>
    </source>
</evidence>
<evidence type="ECO:0000256" key="4">
    <source>
        <dbReference type="ARBA" id="ARBA00022723"/>
    </source>
</evidence>
<feature type="site" description="Important for substrate binding and specificity" evidence="8">
    <location>
        <position position="123"/>
    </location>
</feature>
<feature type="site" description="Important for substrate binding and specificity" evidence="8">
    <location>
        <position position="145"/>
    </location>
</feature>
<accession>A0A4R1JA64</accession>
<feature type="binding site" evidence="8">
    <location>
        <position position="22"/>
    </location>
    <ligand>
        <name>Mg(2+)</name>
        <dbReference type="ChEBI" id="CHEBI:18420"/>
        <label>1</label>
        <note>catalytic</note>
    </ligand>
</feature>
<dbReference type="RefSeq" id="WP_131913310.1">
    <property type="nucleotide sequence ID" value="NZ_OU594967.1"/>
</dbReference>
<comment type="function">
    <text evidence="8">Trims short 3' overhangs of a variety of RNA species, leaving a one or two nucleotide 3' overhang. Responsible for the end-turnover of tRNA: specifically removes the terminal AMP residue from uncharged tRNA (tRNA-C-C-A). Also appears to be involved in tRNA biosynthesis.</text>
</comment>
<feature type="binding site" evidence="8">
    <location>
        <position position="185"/>
    </location>
    <ligand>
        <name>Mg(2+)</name>
        <dbReference type="ChEBI" id="CHEBI:18420"/>
        <label>2</label>
        <note>catalytic</note>
    </ligand>
</feature>
<protein>
    <recommendedName>
        <fullName evidence="8">Ribonuclease T</fullName>
        <ecNumber evidence="8">3.1.13.-</ecNumber>
    </recommendedName>
    <alternativeName>
        <fullName evidence="8">Exoribonuclease T</fullName>
        <shortName evidence="8">RNase T</shortName>
    </alternativeName>
</protein>
<evidence type="ECO:0000313" key="11">
    <source>
        <dbReference type="Proteomes" id="UP000295565"/>
    </source>
</evidence>
<dbReference type="EMBL" id="SMGD01000014">
    <property type="protein sequence ID" value="TCK47498.1"/>
    <property type="molecule type" value="Genomic_DNA"/>
</dbReference>
<dbReference type="CDD" id="cd06134">
    <property type="entry name" value="RNaseT"/>
    <property type="match status" value="1"/>
</dbReference>
<sequence length="214" mass="23837">MTDNTDSFLSNRFRGYYPVVIDVETAGFNAKTDALLEIAAALIDVDSENRLVIGQTLHFNVNPFEGANLEPSALEFTGIDPYNPLRMAVDESEALKSIFKEIRRKLKLYGCNRAVMVAHNSAFDMGFVNAAVERTSIKRNPFHPFVSFDTTTLSALSLGQTVLAKACKAAEIEFDPKEAHSALYDTTKTADLFCYIVNRWQLLGGWPLEKETTN</sequence>
<keyword evidence="5 8" id="KW-0378">Hydrolase</keyword>
<dbReference type="GO" id="GO:0016896">
    <property type="term" value="F:RNA exonuclease activity, producing 5'-phosphomonoesters"/>
    <property type="evidence" value="ECO:0007669"/>
    <property type="project" value="UniProtKB-UniRule"/>
</dbReference>
<evidence type="ECO:0000256" key="7">
    <source>
        <dbReference type="ARBA" id="ARBA00022842"/>
    </source>
</evidence>
<feature type="binding site" evidence="8">
    <location>
        <position position="24"/>
    </location>
    <ligand>
        <name>Mg(2+)</name>
        <dbReference type="ChEBI" id="CHEBI:18420"/>
        <label>2</label>
        <note>catalytic</note>
    </ligand>
</feature>
<gene>
    <name evidence="8" type="primary">rnt</name>
    <name evidence="10" type="ORF">EV690_2528</name>
</gene>
<dbReference type="HAMAP" id="MF_00157">
    <property type="entry name" value="RNase_T"/>
    <property type="match status" value="1"/>
</dbReference>
<dbReference type="GO" id="GO:0008033">
    <property type="term" value="P:tRNA processing"/>
    <property type="evidence" value="ECO:0007669"/>
    <property type="project" value="UniProtKB-KW"/>
</dbReference>
<feature type="binding site" evidence="8">
    <location>
        <position position="22"/>
    </location>
    <ligand>
        <name>Mg(2+)</name>
        <dbReference type="ChEBI" id="CHEBI:18420"/>
        <label>2</label>
        <note>catalytic</note>
    </ligand>
</feature>
<dbReference type="NCBIfam" id="TIGR01298">
    <property type="entry name" value="RNaseT"/>
    <property type="match status" value="1"/>
</dbReference>
<keyword evidence="6 8" id="KW-0269">Exonuclease</keyword>
<comment type="caution">
    <text evidence="10">The sequence shown here is derived from an EMBL/GenBank/DDBJ whole genome shotgun (WGS) entry which is preliminary data.</text>
</comment>
<dbReference type="InterPro" id="IPR012337">
    <property type="entry name" value="RNaseH-like_sf"/>
</dbReference>
<keyword evidence="11" id="KW-1185">Reference proteome</keyword>
<dbReference type="PANTHER" id="PTHR30231">
    <property type="entry name" value="DNA POLYMERASE III SUBUNIT EPSILON"/>
    <property type="match status" value="1"/>
</dbReference>
<reference evidence="10 11" key="1">
    <citation type="submission" date="2019-03" db="EMBL/GenBank/DDBJ databases">
        <title>Genomic Encyclopedia of Type Strains, Phase IV (KMG-IV): sequencing the most valuable type-strain genomes for metagenomic binning, comparative biology and taxonomic classification.</title>
        <authorList>
            <person name="Goeker M."/>
        </authorList>
    </citation>
    <scope>NUCLEOTIDE SEQUENCE [LARGE SCALE GENOMIC DNA]</scope>
    <source>
        <strain evidence="10 11">DSM 18577</strain>
    </source>
</reference>
<dbReference type="InterPro" id="IPR036397">
    <property type="entry name" value="RNaseH_sf"/>
</dbReference>
<keyword evidence="2 8" id="KW-0819">tRNA processing</keyword>
<dbReference type="GO" id="GO:0005829">
    <property type="term" value="C:cytosol"/>
    <property type="evidence" value="ECO:0007669"/>
    <property type="project" value="TreeGrafter"/>
</dbReference>
<dbReference type="AlphaFoldDB" id="A0A4R1JA64"/>
<proteinExistence type="inferred from homology"/>
<dbReference type="FunFam" id="3.30.420.10:FF:000009">
    <property type="entry name" value="Ribonuclease T"/>
    <property type="match status" value="1"/>
</dbReference>
<dbReference type="SMART" id="SM00479">
    <property type="entry name" value="EXOIII"/>
    <property type="match status" value="1"/>
</dbReference>
<comment type="similarity">
    <text evidence="8">Belongs to the RNase T family.</text>
</comment>
<feature type="site" description="Important for substrate binding and specificity" evidence="8">
    <location>
        <position position="28"/>
    </location>
</feature>
<evidence type="ECO:0000256" key="1">
    <source>
        <dbReference type="ARBA" id="ARBA00011738"/>
    </source>
</evidence>
<dbReference type="EC" id="3.1.13.-" evidence="8"/>
<dbReference type="Proteomes" id="UP000295565">
    <property type="component" value="Unassembled WGS sequence"/>
</dbReference>
<evidence type="ECO:0000256" key="3">
    <source>
        <dbReference type="ARBA" id="ARBA00022722"/>
    </source>
</evidence>
<name>A0A4R1JA64_9GAMM</name>
<evidence type="ECO:0000313" key="10">
    <source>
        <dbReference type="EMBL" id="TCK47498.1"/>
    </source>
</evidence>
<comment type="cofactor">
    <cofactor evidence="8">
        <name>Mg(2+)</name>
        <dbReference type="ChEBI" id="CHEBI:18420"/>
    </cofactor>
    <text evidence="8">Binds two Mg(2+) per subunit. The active form of the enzyme binds two Mg(2+) ions in its active site. The first Mg(2+) forms only one salt bridge with the protein.</text>
</comment>
<feature type="domain" description="Exonuclease" evidence="9">
    <location>
        <begin position="17"/>
        <end position="202"/>
    </location>
</feature>
<evidence type="ECO:0000256" key="6">
    <source>
        <dbReference type="ARBA" id="ARBA00022839"/>
    </source>
</evidence>
<dbReference type="GO" id="GO:0045004">
    <property type="term" value="P:DNA replication proofreading"/>
    <property type="evidence" value="ECO:0007669"/>
    <property type="project" value="TreeGrafter"/>
</dbReference>
<feature type="site" description="Important for substrate binding and specificity" evidence="8">
    <location>
        <position position="76"/>
    </location>
</feature>
<dbReference type="OrthoDB" id="9778264at2"/>
<keyword evidence="4 8" id="KW-0479">Metal-binding</keyword>
<dbReference type="GO" id="GO:0003676">
    <property type="term" value="F:nucleic acid binding"/>
    <property type="evidence" value="ECO:0007669"/>
    <property type="project" value="InterPro"/>
</dbReference>
<comment type="subunit">
    <text evidence="1 8">Homodimer.</text>
</comment>
<keyword evidence="7 8" id="KW-0460">Magnesium</keyword>
<dbReference type="SUPFAM" id="SSF53098">
    <property type="entry name" value="Ribonuclease H-like"/>
    <property type="match status" value="1"/>
</dbReference>
<dbReference type="InterPro" id="IPR005987">
    <property type="entry name" value="RNase_T"/>
</dbReference>
<dbReference type="Gene3D" id="3.30.420.10">
    <property type="entry name" value="Ribonuclease H-like superfamily/Ribonuclease H"/>
    <property type="match status" value="1"/>
</dbReference>
<evidence type="ECO:0000256" key="2">
    <source>
        <dbReference type="ARBA" id="ARBA00022694"/>
    </source>
</evidence>
<dbReference type="GO" id="GO:0008408">
    <property type="term" value="F:3'-5' exonuclease activity"/>
    <property type="evidence" value="ECO:0007669"/>
    <property type="project" value="TreeGrafter"/>
</dbReference>
<dbReference type="InterPro" id="IPR013520">
    <property type="entry name" value="Ribonucl_H"/>
</dbReference>
<evidence type="ECO:0000259" key="9">
    <source>
        <dbReference type="SMART" id="SM00479"/>
    </source>
</evidence>
<evidence type="ECO:0000256" key="8">
    <source>
        <dbReference type="HAMAP-Rule" id="MF_00157"/>
    </source>
</evidence>
<feature type="binding site" evidence="8">
    <location>
        <position position="180"/>
    </location>
    <ligand>
        <name>Mg(2+)</name>
        <dbReference type="ChEBI" id="CHEBI:18420"/>
        <label>2</label>
        <note>catalytic</note>
    </ligand>
</feature>
<feature type="active site" description="Proton donor/acceptor" evidence="8">
    <location>
        <position position="180"/>
    </location>
</feature>
<dbReference type="PANTHER" id="PTHR30231:SF2">
    <property type="entry name" value="RIBONUCLEASE T"/>
    <property type="match status" value="1"/>
</dbReference>
<keyword evidence="3 8" id="KW-0540">Nuclease</keyword>
<organism evidence="10 11">
    <name type="scientific">Celerinatantimonas diazotrophica</name>
    <dbReference type="NCBI Taxonomy" id="412034"/>
    <lineage>
        <taxon>Bacteria</taxon>
        <taxon>Pseudomonadati</taxon>
        <taxon>Pseudomonadota</taxon>
        <taxon>Gammaproteobacteria</taxon>
        <taxon>Celerinatantimonadaceae</taxon>
        <taxon>Celerinatantimonas</taxon>
    </lineage>
</organism>